<feature type="domain" description="Copper resistance protein D" evidence="11">
    <location>
        <begin position="340"/>
        <end position="429"/>
    </location>
</feature>
<feature type="transmembrane region" description="Helical" evidence="9">
    <location>
        <begin position="279"/>
        <end position="299"/>
    </location>
</feature>
<feature type="transmembrane region" description="Helical" evidence="9">
    <location>
        <begin position="340"/>
        <end position="366"/>
    </location>
</feature>
<dbReference type="SUPFAM" id="SSF81296">
    <property type="entry name" value="E set domains"/>
    <property type="match status" value="1"/>
</dbReference>
<comment type="subcellular location">
    <subcellularLocation>
        <location evidence="1">Cell membrane</location>
        <topology evidence="1">Multi-pass membrane protein</topology>
    </subcellularLocation>
</comment>
<evidence type="ECO:0000256" key="9">
    <source>
        <dbReference type="SAM" id="Phobius"/>
    </source>
</evidence>
<keyword evidence="6 9" id="KW-1133">Transmembrane helix</keyword>
<feature type="transmembrane region" description="Helical" evidence="9">
    <location>
        <begin position="414"/>
        <end position="434"/>
    </location>
</feature>
<evidence type="ECO:0000256" key="7">
    <source>
        <dbReference type="ARBA" id="ARBA00023008"/>
    </source>
</evidence>
<name>A0ABT1YU19_9BACL</name>
<evidence type="ECO:0000259" key="11">
    <source>
        <dbReference type="Pfam" id="PF05425"/>
    </source>
</evidence>
<evidence type="ECO:0000256" key="3">
    <source>
        <dbReference type="ARBA" id="ARBA00022692"/>
    </source>
</evidence>
<feature type="domain" description="CopC" evidence="10">
    <location>
        <begin position="46"/>
        <end position="140"/>
    </location>
</feature>
<evidence type="ECO:0000256" key="1">
    <source>
        <dbReference type="ARBA" id="ARBA00004651"/>
    </source>
</evidence>
<dbReference type="Pfam" id="PF05425">
    <property type="entry name" value="CopD"/>
    <property type="match status" value="1"/>
</dbReference>
<comment type="caution">
    <text evidence="12">The sequence shown here is derived from an EMBL/GenBank/DDBJ whole genome shotgun (WGS) entry which is preliminary data.</text>
</comment>
<dbReference type="InterPro" id="IPR014755">
    <property type="entry name" value="Cu-Rt/internalin_Ig-like"/>
</dbReference>
<reference evidence="12 13" key="1">
    <citation type="submission" date="2022-08" db="EMBL/GenBank/DDBJ databases">
        <title>Paenibacillus endoradicis sp. nov., Paenibacillus radicibacter sp. nov and Paenibacillus pararadicis sp. nov., three cold-adapted plant growth-promoting bacteria isolated from root of Larix gmelinii in Great Khingan.</title>
        <authorList>
            <person name="Xue H."/>
        </authorList>
    </citation>
    <scope>NUCLEOTIDE SEQUENCE [LARGE SCALE GENOMIC DNA]</scope>
    <source>
        <strain evidence="12 13">N5-1-1-5</strain>
    </source>
</reference>
<dbReference type="InterPro" id="IPR014756">
    <property type="entry name" value="Ig_E-set"/>
</dbReference>
<evidence type="ECO:0000313" key="12">
    <source>
        <dbReference type="EMBL" id="MCR8636682.1"/>
    </source>
</evidence>
<feature type="transmembrane region" description="Helical" evidence="9">
    <location>
        <begin position="179"/>
        <end position="199"/>
    </location>
</feature>
<keyword evidence="13" id="KW-1185">Reference proteome</keyword>
<dbReference type="Pfam" id="PF04234">
    <property type="entry name" value="CopC"/>
    <property type="match status" value="1"/>
</dbReference>
<dbReference type="Gene3D" id="2.60.40.1220">
    <property type="match status" value="1"/>
</dbReference>
<protein>
    <submittedName>
        <fullName evidence="12">Copper resistance protein CopC</fullName>
    </submittedName>
</protein>
<sequence length="560" mass="62998">MASAIAIIASKQQRKLSWNSLCVFLLVVLVFSLCLGGIAPQQAYAHTSLTNAVPAANAELQQAPPSVVLNFNERLEEGVYYIKVFDSKQKPVTASKAKLNANRMVLELELPKLETGNYVVTYHVISADGHPVEGTYIFAVGQSLSQQPGMVPSNMEHMHSQGLSKEMGILDIVNYLSRILYYVTMLLFTGWVVWLRFGLRNIGNVRPVLEGWAVQLQRGYLIAFLLFMFTHIYAMVGDGGPEAMAALFTSTGIGYIWLSSLVLSLLGFIVLYRNPWMDMLWVVLLWLFKSLNGHAAAFAPQSQTIMLDVVHMAAAAIWMGGLLMLLVLWRRSKEDAKVFFLRFSSAALASMALLIVSGVFIVLIFLPDIGYLVETQWGKMLLVKSALVLLVMLTGLTLRILYRKRTLEKVSYLLRIDAVLALLIACIVGIFTYLTPLPANEPLYWHVMGEKIHMTTEITPNVPGINDITVKVWLPEKLGKPKQVLLKLRNEGTPEIAPIEVPLSFTTEEEKAYEESYNMKKHMYKARGAYLPYPGYWDIEVRVMDSNDDETVYQKQIRLY</sequence>
<gene>
    <name evidence="12" type="ORF">NV381_36525</name>
</gene>
<dbReference type="InterPro" id="IPR007348">
    <property type="entry name" value="CopC_dom"/>
</dbReference>
<evidence type="ECO:0000256" key="4">
    <source>
        <dbReference type="ARBA" id="ARBA00022723"/>
    </source>
</evidence>
<dbReference type="PANTHER" id="PTHR34820:SF4">
    <property type="entry name" value="INNER MEMBRANE PROTEIN YEBZ"/>
    <property type="match status" value="1"/>
</dbReference>
<keyword evidence="2" id="KW-1003">Cell membrane</keyword>
<evidence type="ECO:0000256" key="2">
    <source>
        <dbReference type="ARBA" id="ARBA00022475"/>
    </source>
</evidence>
<keyword evidence="7" id="KW-0186">Copper</keyword>
<evidence type="ECO:0000313" key="13">
    <source>
        <dbReference type="Proteomes" id="UP001300012"/>
    </source>
</evidence>
<keyword evidence="8 9" id="KW-0472">Membrane</keyword>
<dbReference type="RefSeq" id="WP_258218178.1">
    <property type="nucleotide sequence ID" value="NZ_JANQBD010000050.1"/>
</dbReference>
<evidence type="ECO:0000256" key="5">
    <source>
        <dbReference type="ARBA" id="ARBA00022729"/>
    </source>
</evidence>
<proteinExistence type="predicted"/>
<feature type="transmembrane region" description="Helical" evidence="9">
    <location>
        <begin position="220"/>
        <end position="237"/>
    </location>
</feature>
<organism evidence="12 13">
    <name type="scientific">Paenibacillus radicis</name>
    <name type="common">ex Xue et al. 2023</name>
    <dbReference type="NCBI Taxonomy" id="2972489"/>
    <lineage>
        <taxon>Bacteria</taxon>
        <taxon>Bacillati</taxon>
        <taxon>Bacillota</taxon>
        <taxon>Bacilli</taxon>
        <taxon>Bacillales</taxon>
        <taxon>Paenibacillaceae</taxon>
        <taxon>Paenibacillus</taxon>
    </lineage>
</organism>
<feature type="transmembrane region" description="Helical" evidence="9">
    <location>
        <begin position="305"/>
        <end position="328"/>
    </location>
</feature>
<feature type="transmembrane region" description="Helical" evidence="9">
    <location>
        <begin position="243"/>
        <end position="272"/>
    </location>
</feature>
<dbReference type="InterPro" id="IPR032694">
    <property type="entry name" value="CopC/D"/>
</dbReference>
<dbReference type="EMBL" id="JANQBD010000050">
    <property type="protein sequence ID" value="MCR8636682.1"/>
    <property type="molecule type" value="Genomic_DNA"/>
</dbReference>
<keyword evidence="4" id="KW-0479">Metal-binding</keyword>
<evidence type="ECO:0000256" key="6">
    <source>
        <dbReference type="ARBA" id="ARBA00022989"/>
    </source>
</evidence>
<accession>A0ABT1YU19</accession>
<feature type="transmembrane region" description="Helical" evidence="9">
    <location>
        <begin position="381"/>
        <end position="402"/>
    </location>
</feature>
<keyword evidence="5" id="KW-0732">Signal</keyword>
<evidence type="ECO:0000259" key="10">
    <source>
        <dbReference type="Pfam" id="PF04234"/>
    </source>
</evidence>
<keyword evidence="3 9" id="KW-0812">Transmembrane</keyword>
<dbReference type="Proteomes" id="UP001300012">
    <property type="component" value="Unassembled WGS sequence"/>
</dbReference>
<dbReference type="PANTHER" id="PTHR34820">
    <property type="entry name" value="INNER MEMBRANE PROTEIN YEBZ"/>
    <property type="match status" value="1"/>
</dbReference>
<evidence type="ECO:0000256" key="8">
    <source>
        <dbReference type="ARBA" id="ARBA00023136"/>
    </source>
</evidence>
<dbReference type="InterPro" id="IPR008457">
    <property type="entry name" value="Cu-R_CopD_dom"/>
</dbReference>